<evidence type="ECO:0000256" key="1">
    <source>
        <dbReference type="SAM" id="Phobius"/>
    </source>
</evidence>
<dbReference type="GO" id="GO:0016779">
    <property type="term" value="F:nucleotidyltransferase activity"/>
    <property type="evidence" value="ECO:0007669"/>
    <property type="project" value="UniProtKB-KW"/>
</dbReference>
<feature type="transmembrane region" description="Helical" evidence="1">
    <location>
        <begin position="12"/>
        <end position="32"/>
    </location>
</feature>
<name>A0A916V0E8_9BURK</name>
<dbReference type="PANTHER" id="PTHR43535:SF1">
    <property type="entry name" value="PHOSPHATIDATE CYTIDYLYLTRANSFERASE"/>
    <property type="match status" value="1"/>
</dbReference>
<keyword evidence="2" id="KW-0548">Nucleotidyltransferase</keyword>
<feature type="transmembrane region" description="Helical" evidence="1">
    <location>
        <begin position="91"/>
        <end position="109"/>
    </location>
</feature>
<reference evidence="2" key="1">
    <citation type="journal article" date="2014" name="Int. J. Syst. Evol. Microbiol.">
        <title>Complete genome sequence of Corynebacterium casei LMG S-19264T (=DSM 44701T), isolated from a smear-ripened cheese.</title>
        <authorList>
            <consortium name="US DOE Joint Genome Institute (JGI-PGF)"/>
            <person name="Walter F."/>
            <person name="Albersmeier A."/>
            <person name="Kalinowski J."/>
            <person name="Ruckert C."/>
        </authorList>
    </citation>
    <scope>NUCLEOTIDE SEQUENCE</scope>
    <source>
        <strain evidence="2">CGMCC 1.10998</strain>
    </source>
</reference>
<feature type="transmembrane region" description="Helical" evidence="1">
    <location>
        <begin position="170"/>
        <end position="188"/>
    </location>
</feature>
<evidence type="ECO:0000313" key="3">
    <source>
        <dbReference type="Proteomes" id="UP000637423"/>
    </source>
</evidence>
<sequence length="302" mass="33450">MASARFVVDYTIWIAMAVLYLLLGASSVAVAYKTRSSPISQLRQQVYAWWIIFPVVSLSIFIYPYGCLALILLISCLAIRELVRYHKGPRPLFCAICLVLLGLVLALTYYQPRSVSLLLPLLIIAQLAYFSLRRESNQLLLLLFLLSCFGLSFLIQLTHLPLPADTNLAWLFYLFTLTALNDIAQFVSGKCLGTKQIAKRISPNKTWQGLAGGVVISILVSVTLGSFLQLATLPYLCLLALLLSLGGFAGDLLFSAGKRFLHIKDYSQLIPGHGGILDRVDSLIVTAPLLYQVIYFSHDGFI</sequence>
<organism evidence="2 3">
    <name type="scientific">Undibacterium terreum</name>
    <dbReference type="NCBI Taxonomy" id="1224302"/>
    <lineage>
        <taxon>Bacteria</taxon>
        <taxon>Pseudomonadati</taxon>
        <taxon>Pseudomonadota</taxon>
        <taxon>Betaproteobacteria</taxon>
        <taxon>Burkholderiales</taxon>
        <taxon>Oxalobacteraceae</taxon>
        <taxon>Undibacterium</taxon>
    </lineage>
</organism>
<dbReference type="PANTHER" id="PTHR43535">
    <property type="entry name" value="PHOSPHATIDATE CYTIDYLYLTRANSFERASE"/>
    <property type="match status" value="1"/>
</dbReference>
<dbReference type="EMBL" id="BMED01000007">
    <property type="protein sequence ID" value="GGC98225.1"/>
    <property type="molecule type" value="Genomic_DNA"/>
</dbReference>
<dbReference type="GO" id="GO:0005886">
    <property type="term" value="C:plasma membrane"/>
    <property type="evidence" value="ECO:0007669"/>
    <property type="project" value="TreeGrafter"/>
</dbReference>
<keyword evidence="2" id="KW-0808">Transferase</keyword>
<protein>
    <submittedName>
        <fullName evidence="2">Phosphatidate cytidylyltransferase</fullName>
    </submittedName>
</protein>
<dbReference type="Pfam" id="PF01148">
    <property type="entry name" value="CTP_transf_1"/>
    <property type="match status" value="1"/>
</dbReference>
<keyword evidence="1" id="KW-1133">Transmembrane helix</keyword>
<keyword evidence="1" id="KW-0812">Transmembrane</keyword>
<feature type="transmembrane region" description="Helical" evidence="1">
    <location>
        <begin position="115"/>
        <end position="132"/>
    </location>
</feature>
<dbReference type="AlphaFoldDB" id="A0A916V0E8"/>
<gene>
    <name evidence="2" type="ORF">GCM10011396_52210</name>
</gene>
<reference evidence="2" key="2">
    <citation type="submission" date="2020-09" db="EMBL/GenBank/DDBJ databases">
        <authorList>
            <person name="Sun Q."/>
            <person name="Zhou Y."/>
        </authorList>
    </citation>
    <scope>NUCLEOTIDE SEQUENCE</scope>
    <source>
        <strain evidence="2">CGMCC 1.10998</strain>
    </source>
</reference>
<proteinExistence type="predicted"/>
<evidence type="ECO:0000313" key="2">
    <source>
        <dbReference type="EMBL" id="GGC98225.1"/>
    </source>
</evidence>
<dbReference type="GO" id="GO:0009273">
    <property type="term" value="P:peptidoglycan-based cell wall biogenesis"/>
    <property type="evidence" value="ECO:0007669"/>
    <property type="project" value="TreeGrafter"/>
</dbReference>
<feature type="transmembrane region" description="Helical" evidence="1">
    <location>
        <begin position="209"/>
        <end position="227"/>
    </location>
</feature>
<accession>A0A916V0E8</accession>
<feature type="transmembrane region" description="Helical" evidence="1">
    <location>
        <begin position="233"/>
        <end position="254"/>
    </location>
</feature>
<feature type="transmembrane region" description="Helical" evidence="1">
    <location>
        <begin position="47"/>
        <end position="79"/>
    </location>
</feature>
<dbReference type="Proteomes" id="UP000637423">
    <property type="component" value="Unassembled WGS sequence"/>
</dbReference>
<keyword evidence="1" id="KW-0472">Membrane</keyword>
<comment type="caution">
    <text evidence="2">The sequence shown here is derived from an EMBL/GenBank/DDBJ whole genome shotgun (WGS) entry which is preliminary data.</text>
</comment>
<feature type="transmembrane region" description="Helical" evidence="1">
    <location>
        <begin position="139"/>
        <end position="158"/>
    </location>
</feature>
<keyword evidence="3" id="KW-1185">Reference proteome</keyword>